<protein>
    <submittedName>
        <fullName evidence="2">ATAQ protein</fullName>
    </submittedName>
</protein>
<sequence>MNSLTLIACLGFLSAVSSNPLGADDDICSTAGKLCGNVDCVLHQDPEFFTCQCGKDQYFNATAQRCYHVKSCGPYPCTVGTCQDNDGISERTCQCLNFENMSPKCFPENNFKTACGNAGGEIEPTKRGVTCRCPDGMKWEGNKCKSVACTYPRYTCTDICYNKRLLEDTRCCQGWDQASCLAVHAEDTYCKPGTISTGQDLDCINVCAADQSGCEYNCSYTDKKSPEFICLCPPDQELNMDGRTCSERKYCNDEEKKPCSAVGKECVFEEGKAKCRCHDDSIEIDGTCNTTCTAEKTKECAGMLSACKIVDSVQTCTCEQPLTWDDAKKVCVLEQQFRYAFAFKEYQYSKQDRCSKWYREDLAEVIDEAMKNLYGKELSASRLIECGEERKVVELTFKAEPLPPALNRIHQCENKGEDFCLFAPHLRIINGSVSEPTPVDLCAEFFTKIPAVKDNGLQCHKGEGGEYSLRCAQKSSKTPEKYGALTVELCSGDPNTGSAAASVSAAFLLGLLVPALVALREL</sequence>
<feature type="signal peptide" evidence="1">
    <location>
        <begin position="1"/>
        <end position="18"/>
    </location>
</feature>
<dbReference type="Gene3D" id="2.10.25.10">
    <property type="entry name" value="Laminin"/>
    <property type="match status" value="1"/>
</dbReference>
<dbReference type="AlphaFoldDB" id="E5D584"/>
<evidence type="ECO:0000313" key="2">
    <source>
        <dbReference type="EMBL" id="ADR01311.1"/>
    </source>
</evidence>
<keyword evidence="1" id="KW-0732">Signal</keyword>
<organism evidence="2">
    <name type="scientific">Amblyomma variegatum</name>
    <name type="common">Tropical bont tick</name>
    <dbReference type="NCBI Taxonomy" id="34610"/>
    <lineage>
        <taxon>Eukaryota</taxon>
        <taxon>Metazoa</taxon>
        <taxon>Ecdysozoa</taxon>
        <taxon>Arthropoda</taxon>
        <taxon>Chelicerata</taxon>
        <taxon>Arachnida</taxon>
        <taxon>Acari</taxon>
        <taxon>Parasitiformes</taxon>
        <taxon>Ixodida</taxon>
        <taxon>Ixodoidea</taxon>
        <taxon>Ixodidae</taxon>
        <taxon>Amblyomminae</taxon>
        <taxon>Amblyomma</taxon>
    </lineage>
</organism>
<accession>E5D584</accession>
<feature type="chain" id="PRO_5003195074" evidence="1">
    <location>
        <begin position="19"/>
        <end position="522"/>
    </location>
</feature>
<name>E5D584_AMBVA</name>
<evidence type="ECO:0000256" key="1">
    <source>
        <dbReference type="SAM" id="SignalP"/>
    </source>
</evidence>
<dbReference type="EMBL" id="GU144599">
    <property type="protein sequence ID" value="ADR01311.1"/>
    <property type="molecule type" value="mRNA"/>
</dbReference>
<reference evidence="2" key="1">
    <citation type="journal article" date="2010" name="Int. J. Parasitol.">
        <title>Bm86 homologues and novel ATAQ proteins with multiple epidermal growth factor (EGF)-like domains from hard and soft ticks.</title>
        <authorList>
            <person name="Nijhof A.M."/>
            <person name="Balk J.A."/>
            <person name="Postigo M."/>
            <person name="Rhebergen A.M."/>
            <person name="Taoufik A."/>
            <person name="Jongejan F."/>
        </authorList>
    </citation>
    <scope>NUCLEOTIDE SEQUENCE</scope>
</reference>
<proteinExistence type="evidence at transcript level"/>